<evidence type="ECO:0000313" key="3">
    <source>
        <dbReference type="EMBL" id="GGZ62196.1"/>
    </source>
</evidence>
<evidence type="ECO:0000259" key="2">
    <source>
        <dbReference type="Pfam" id="PF13568"/>
    </source>
</evidence>
<dbReference type="EMBL" id="BMWY01000007">
    <property type="protein sequence ID" value="GGZ62196.1"/>
    <property type="molecule type" value="Genomic_DNA"/>
</dbReference>
<feature type="chain" id="PRO_5045708945" description="Outer membrane protein beta-barrel domain-containing protein" evidence="1">
    <location>
        <begin position="21"/>
        <end position="184"/>
    </location>
</feature>
<name>A0ABQ3C1F8_9FLAO</name>
<keyword evidence="4" id="KW-1185">Reference proteome</keyword>
<accession>A0ABQ3C1F8</accession>
<gene>
    <name evidence="3" type="ORF">GCM10008088_24630</name>
</gene>
<sequence>MMKKLLVLVMALGMFGISQAQEFDVGIKAGVNFSQFQDAKNFDSDSRTGLLAGAFVGVKFSDRFAIQPEILYSQQGGDSDFGDYHIDYVNVPVIFKFYLISDVLNVQAGPQFGFVANDDFPEFEAIEEQVEAESFDISAAVGAGLDLPFGLRVDARYNFGFTETIENTDAKNGVFSLALGYSFL</sequence>
<dbReference type="Gene3D" id="2.40.160.20">
    <property type="match status" value="1"/>
</dbReference>
<dbReference type="InterPro" id="IPR025665">
    <property type="entry name" value="Beta-barrel_OMP_2"/>
</dbReference>
<keyword evidence="1" id="KW-0732">Signal</keyword>
<dbReference type="Proteomes" id="UP000615593">
    <property type="component" value="Unassembled WGS sequence"/>
</dbReference>
<evidence type="ECO:0000313" key="4">
    <source>
        <dbReference type="Proteomes" id="UP000615593"/>
    </source>
</evidence>
<dbReference type="Pfam" id="PF13568">
    <property type="entry name" value="OMP_b-brl_2"/>
    <property type="match status" value="1"/>
</dbReference>
<comment type="caution">
    <text evidence="3">The sequence shown here is derived from an EMBL/GenBank/DDBJ whole genome shotgun (WGS) entry which is preliminary data.</text>
</comment>
<dbReference type="InterPro" id="IPR011250">
    <property type="entry name" value="OMP/PagP_B-barrel"/>
</dbReference>
<feature type="domain" description="Outer membrane protein beta-barrel" evidence="2">
    <location>
        <begin position="19"/>
        <end position="165"/>
    </location>
</feature>
<protein>
    <recommendedName>
        <fullName evidence="2">Outer membrane protein beta-barrel domain-containing protein</fullName>
    </recommendedName>
</protein>
<feature type="signal peptide" evidence="1">
    <location>
        <begin position="1"/>
        <end position="20"/>
    </location>
</feature>
<proteinExistence type="predicted"/>
<reference evidence="4" key="1">
    <citation type="journal article" date="2019" name="Int. J. Syst. Evol. Microbiol.">
        <title>The Global Catalogue of Microorganisms (GCM) 10K type strain sequencing project: providing services to taxonomists for standard genome sequencing and annotation.</title>
        <authorList>
            <consortium name="The Broad Institute Genomics Platform"/>
            <consortium name="The Broad Institute Genome Sequencing Center for Infectious Disease"/>
            <person name="Wu L."/>
            <person name="Ma J."/>
        </authorList>
    </citation>
    <scope>NUCLEOTIDE SEQUENCE [LARGE SCALE GENOMIC DNA]</scope>
    <source>
        <strain evidence="4">KCTC 12708</strain>
    </source>
</reference>
<organism evidence="3 4">
    <name type="scientific">Mesonia mobilis</name>
    <dbReference type="NCBI Taxonomy" id="369791"/>
    <lineage>
        <taxon>Bacteria</taxon>
        <taxon>Pseudomonadati</taxon>
        <taxon>Bacteroidota</taxon>
        <taxon>Flavobacteriia</taxon>
        <taxon>Flavobacteriales</taxon>
        <taxon>Flavobacteriaceae</taxon>
        <taxon>Mesonia</taxon>
    </lineage>
</organism>
<dbReference type="SUPFAM" id="SSF56925">
    <property type="entry name" value="OMPA-like"/>
    <property type="match status" value="1"/>
</dbReference>
<evidence type="ECO:0000256" key="1">
    <source>
        <dbReference type="SAM" id="SignalP"/>
    </source>
</evidence>